<evidence type="ECO:0000256" key="2">
    <source>
        <dbReference type="ARBA" id="ARBA00010617"/>
    </source>
</evidence>
<reference evidence="11 12" key="1">
    <citation type="submission" date="2019-12" db="EMBL/GenBank/DDBJ databases">
        <authorList>
            <person name="Alioto T."/>
            <person name="Alioto T."/>
            <person name="Gomez Garrido J."/>
        </authorList>
    </citation>
    <scope>NUCLEOTIDE SEQUENCE [LARGE SCALE GENOMIC DNA]</scope>
</reference>
<dbReference type="PANTHER" id="PTHR47950:SF14">
    <property type="entry name" value="CYTOCHROME P450 76A2-LIKE ISOFORM X1"/>
    <property type="match status" value="1"/>
</dbReference>
<dbReference type="FunFam" id="1.10.630.10:FF:000007">
    <property type="entry name" value="Cytochrome P450 76C4"/>
    <property type="match status" value="1"/>
</dbReference>
<keyword evidence="10" id="KW-0472">Membrane</keyword>
<evidence type="ECO:0000256" key="10">
    <source>
        <dbReference type="SAM" id="Phobius"/>
    </source>
</evidence>
<name>A0A8S0RWM4_OLEEU</name>
<keyword evidence="4 8" id="KW-0479">Metal-binding</keyword>
<dbReference type="Gramene" id="OE9A027269T1">
    <property type="protein sequence ID" value="OE9A027269C1"/>
    <property type="gene ID" value="OE9A027269"/>
</dbReference>
<dbReference type="PRINTS" id="PR00385">
    <property type="entry name" value="P450"/>
</dbReference>
<evidence type="ECO:0000256" key="5">
    <source>
        <dbReference type="ARBA" id="ARBA00023002"/>
    </source>
</evidence>
<evidence type="ECO:0000256" key="8">
    <source>
        <dbReference type="PIRSR" id="PIRSR602401-1"/>
    </source>
</evidence>
<keyword evidence="6 8" id="KW-0408">Iron</keyword>
<dbReference type="GO" id="GO:0016020">
    <property type="term" value="C:membrane"/>
    <property type="evidence" value="ECO:0007669"/>
    <property type="project" value="UniProtKB-SubCell"/>
</dbReference>
<dbReference type="GO" id="GO:0005506">
    <property type="term" value="F:iron ion binding"/>
    <property type="evidence" value="ECO:0007669"/>
    <property type="project" value="InterPro"/>
</dbReference>
<keyword evidence="7 9" id="KW-0503">Monooxygenase</keyword>
<comment type="similarity">
    <text evidence="2 9">Belongs to the cytochrome P450 family.</text>
</comment>
<comment type="caution">
    <text evidence="11">The sequence shown here is derived from an EMBL/GenBank/DDBJ whole genome shotgun (WGS) entry which is preliminary data.</text>
</comment>
<feature type="transmembrane region" description="Helical" evidence="10">
    <location>
        <begin position="12"/>
        <end position="31"/>
    </location>
</feature>
<dbReference type="OrthoDB" id="1055148at2759"/>
<dbReference type="EMBL" id="CACTIH010003742">
    <property type="protein sequence ID" value="CAA2983754.1"/>
    <property type="molecule type" value="Genomic_DNA"/>
</dbReference>
<evidence type="ECO:0000313" key="12">
    <source>
        <dbReference type="Proteomes" id="UP000594638"/>
    </source>
</evidence>
<dbReference type="InterPro" id="IPR017972">
    <property type="entry name" value="Cyt_P450_CS"/>
</dbReference>
<gene>
    <name evidence="11" type="ORF">OLEA9_A027269</name>
</gene>
<feature type="binding site" description="axial binding residue" evidence="8">
    <location>
        <position position="453"/>
    </location>
    <ligand>
        <name>heme</name>
        <dbReference type="ChEBI" id="CHEBI:30413"/>
    </ligand>
    <ligandPart>
        <name>Fe</name>
        <dbReference type="ChEBI" id="CHEBI:18248"/>
    </ligandPart>
</feature>
<dbReference type="PRINTS" id="PR00463">
    <property type="entry name" value="EP450I"/>
</dbReference>
<dbReference type="PROSITE" id="PS00086">
    <property type="entry name" value="CYTOCHROME_P450"/>
    <property type="match status" value="1"/>
</dbReference>
<proteinExistence type="inferred from homology"/>
<dbReference type="InterPro" id="IPR002401">
    <property type="entry name" value="Cyt_P450_E_grp-I"/>
</dbReference>
<evidence type="ECO:0000256" key="9">
    <source>
        <dbReference type="RuleBase" id="RU000461"/>
    </source>
</evidence>
<sequence length="512" mass="59251">MKMSLSSVEMEWSFLVFSSTIFLPMLFFIFYKRRPNYSRLPPGPPGWPLFGHIFQLGTAPHRTIAGLKQKYGPVVWLKIGSVNTMVIQSADVANEFFKNHDLSFINRNITDILRSKNYHKGSMALAPYGVYWRVMRRLCTVEMFVNKRINETESLRRKCTDNMLLWIEKEANSVEGRRNGIQVARYVFLASFNMIGNLMLSKDLVDPESKEASEFFDAMKRIMEWGGRPNISDLFSWLRWLDLQGLRRKMDRDLGKAMDIATKFVKERIEERLAGGPTRKDFLDVLLDFEGSKNEPAKLSELEINTFILEMFLAGSETSSTSIEWALAELLRNPKAMVRVKNEISSVVESNRKFEESDIGKLPYLQAVIKETLRLHPPVPFLVPRKAIQDTNYMGYLIPKETQVFVNVWAIGRDEENWEEPWDFKPERFLGSNTDFKGQHFEFIPFGAGRRICPGLPLGHLMMHFLLGSLLHEFNWELDFSKNPNTIDMNELIGTVVRKQEPLKVVPTKRVS</sequence>
<comment type="subcellular location">
    <subcellularLocation>
        <location evidence="1">Membrane</location>
        <topology evidence="1">Single-pass membrane protein</topology>
    </subcellularLocation>
</comment>
<dbReference type="GO" id="GO:0020037">
    <property type="term" value="F:heme binding"/>
    <property type="evidence" value="ECO:0007669"/>
    <property type="project" value="InterPro"/>
</dbReference>
<evidence type="ECO:0000256" key="6">
    <source>
        <dbReference type="ARBA" id="ARBA00023004"/>
    </source>
</evidence>
<keyword evidence="3 8" id="KW-0349">Heme</keyword>
<dbReference type="InterPro" id="IPR036396">
    <property type="entry name" value="Cyt_P450_sf"/>
</dbReference>
<dbReference type="InterPro" id="IPR001128">
    <property type="entry name" value="Cyt_P450"/>
</dbReference>
<keyword evidence="10" id="KW-1133">Transmembrane helix</keyword>
<dbReference type="GO" id="GO:0004497">
    <property type="term" value="F:monooxygenase activity"/>
    <property type="evidence" value="ECO:0007669"/>
    <property type="project" value="UniProtKB-KW"/>
</dbReference>
<dbReference type="AlphaFoldDB" id="A0A8S0RWM4"/>
<evidence type="ECO:0000256" key="4">
    <source>
        <dbReference type="ARBA" id="ARBA00022723"/>
    </source>
</evidence>
<organism evidence="11 12">
    <name type="scientific">Olea europaea subsp. europaea</name>
    <dbReference type="NCBI Taxonomy" id="158383"/>
    <lineage>
        <taxon>Eukaryota</taxon>
        <taxon>Viridiplantae</taxon>
        <taxon>Streptophyta</taxon>
        <taxon>Embryophyta</taxon>
        <taxon>Tracheophyta</taxon>
        <taxon>Spermatophyta</taxon>
        <taxon>Magnoliopsida</taxon>
        <taxon>eudicotyledons</taxon>
        <taxon>Gunneridae</taxon>
        <taxon>Pentapetalae</taxon>
        <taxon>asterids</taxon>
        <taxon>lamiids</taxon>
        <taxon>Lamiales</taxon>
        <taxon>Oleaceae</taxon>
        <taxon>Oleeae</taxon>
        <taxon>Olea</taxon>
    </lineage>
</organism>
<comment type="cofactor">
    <cofactor evidence="8">
        <name>heme</name>
        <dbReference type="ChEBI" id="CHEBI:30413"/>
    </cofactor>
</comment>
<keyword evidence="10" id="KW-0812">Transmembrane</keyword>
<dbReference type="SUPFAM" id="SSF48264">
    <property type="entry name" value="Cytochrome P450"/>
    <property type="match status" value="1"/>
</dbReference>
<dbReference type="Pfam" id="PF00067">
    <property type="entry name" value="p450"/>
    <property type="match status" value="1"/>
</dbReference>
<accession>A0A8S0RWM4</accession>
<dbReference type="Gene3D" id="1.10.630.10">
    <property type="entry name" value="Cytochrome P450"/>
    <property type="match status" value="1"/>
</dbReference>
<evidence type="ECO:0000256" key="3">
    <source>
        <dbReference type="ARBA" id="ARBA00022617"/>
    </source>
</evidence>
<evidence type="ECO:0000256" key="1">
    <source>
        <dbReference type="ARBA" id="ARBA00004167"/>
    </source>
</evidence>
<dbReference type="CDD" id="cd11073">
    <property type="entry name" value="CYP76-like"/>
    <property type="match status" value="1"/>
</dbReference>
<protein>
    <submittedName>
        <fullName evidence="11">Cytochrome P450 76A2-like</fullName>
    </submittedName>
</protein>
<dbReference type="PANTHER" id="PTHR47950">
    <property type="entry name" value="CYTOCHROME P450, FAMILY 76, SUBFAMILY C, POLYPEPTIDE 5-RELATED"/>
    <property type="match status" value="1"/>
</dbReference>
<keyword evidence="5 9" id="KW-0560">Oxidoreductase</keyword>
<dbReference type="GO" id="GO:0016705">
    <property type="term" value="F:oxidoreductase activity, acting on paired donors, with incorporation or reduction of molecular oxygen"/>
    <property type="evidence" value="ECO:0007669"/>
    <property type="project" value="InterPro"/>
</dbReference>
<evidence type="ECO:0000256" key="7">
    <source>
        <dbReference type="ARBA" id="ARBA00023033"/>
    </source>
</evidence>
<dbReference type="Proteomes" id="UP000594638">
    <property type="component" value="Unassembled WGS sequence"/>
</dbReference>
<keyword evidence="12" id="KW-1185">Reference proteome</keyword>
<evidence type="ECO:0000313" key="11">
    <source>
        <dbReference type="EMBL" id="CAA2983754.1"/>
    </source>
</evidence>